<evidence type="ECO:0000313" key="2">
    <source>
        <dbReference type="Proteomes" id="UP000225918"/>
    </source>
</evidence>
<sequence length="62" mass="6960">MAELTREGVTIPGLKGTWDLTYDLDVLTPLEALGELHSAFRDGVAVDIRDVMDQLTRLFREV</sequence>
<dbReference type="Proteomes" id="UP000225918">
    <property type="component" value="Segment"/>
</dbReference>
<evidence type="ECO:0000313" key="1">
    <source>
        <dbReference type="EMBL" id="ASR77185.1"/>
    </source>
</evidence>
<protein>
    <submittedName>
        <fullName evidence="1">Uncharacterized protein</fullName>
    </submittedName>
</protein>
<gene>
    <name evidence="1" type="ORF">SEA_MYRADEE_78</name>
</gene>
<accession>A0A222Z0V3</accession>
<organism evidence="1 2">
    <name type="scientific">Mycobacterium phage MyraDee</name>
    <dbReference type="NCBI Taxonomy" id="2024303"/>
    <lineage>
        <taxon>Viruses</taxon>
        <taxon>Duplodnaviria</taxon>
        <taxon>Heunggongvirae</taxon>
        <taxon>Uroviricota</taxon>
        <taxon>Caudoviricetes</taxon>
        <taxon>Myradeevirus</taxon>
        <taxon>Myradeevirus MyraDee</taxon>
    </lineage>
</organism>
<name>A0A222Z0V3_9CAUD</name>
<proteinExistence type="predicted"/>
<dbReference type="EMBL" id="MF141539">
    <property type="protein sequence ID" value="ASR77185.1"/>
    <property type="molecule type" value="Genomic_DNA"/>
</dbReference>
<keyword evidence="2" id="KW-1185">Reference proteome</keyword>
<reference evidence="2" key="1">
    <citation type="submission" date="2017-05" db="EMBL/GenBank/DDBJ databases">
        <authorList>
            <person name="Song R."/>
            <person name="Chenine A.L."/>
            <person name="Ruprecht R.M."/>
        </authorList>
    </citation>
    <scope>NUCLEOTIDE SEQUENCE [LARGE SCALE GENOMIC DNA]</scope>
</reference>